<dbReference type="EC" id="4.2.1.75" evidence="3 7"/>
<dbReference type="GO" id="GO:0006782">
    <property type="term" value="P:protoporphyrinogen IX biosynthetic process"/>
    <property type="evidence" value="ECO:0007669"/>
    <property type="project" value="UniProtKB-UniRule"/>
</dbReference>
<organism evidence="9 10">
    <name type="scientific">Micromonas commoda (strain RCC299 / NOUM17 / CCMP2709)</name>
    <name type="common">Picoplanktonic green alga</name>
    <dbReference type="NCBI Taxonomy" id="296587"/>
    <lineage>
        <taxon>Eukaryota</taxon>
        <taxon>Viridiplantae</taxon>
        <taxon>Chlorophyta</taxon>
        <taxon>Mamiellophyceae</taxon>
        <taxon>Mamiellales</taxon>
        <taxon>Mamiellaceae</taxon>
        <taxon>Micromonas</taxon>
    </lineage>
</organism>
<dbReference type="OMA" id="WVESIME"/>
<dbReference type="Pfam" id="PF02602">
    <property type="entry name" value="HEM4"/>
    <property type="match status" value="1"/>
</dbReference>
<protein>
    <recommendedName>
        <fullName evidence="3 7">Uroporphyrinogen-III synthase</fullName>
        <ecNumber evidence="3 7">4.2.1.75</ecNumber>
    </recommendedName>
</protein>
<dbReference type="eggNOG" id="ENOG502QST9">
    <property type="taxonomic scope" value="Eukaryota"/>
</dbReference>
<keyword evidence="10" id="KW-1185">Reference proteome</keyword>
<keyword evidence="5 7" id="KW-0627">Porphyrin biosynthesis</keyword>
<dbReference type="EMBL" id="CP001328">
    <property type="protein sequence ID" value="ACO64884.1"/>
    <property type="molecule type" value="Genomic_DNA"/>
</dbReference>
<dbReference type="OrthoDB" id="443551at2759"/>
<dbReference type="GO" id="GO:0006780">
    <property type="term" value="P:uroporphyrinogen III biosynthetic process"/>
    <property type="evidence" value="ECO:0007669"/>
    <property type="project" value="UniProtKB-UniRule"/>
</dbReference>
<dbReference type="AlphaFoldDB" id="C1EAM2"/>
<evidence type="ECO:0000256" key="4">
    <source>
        <dbReference type="ARBA" id="ARBA00023239"/>
    </source>
</evidence>
<evidence type="ECO:0000313" key="9">
    <source>
        <dbReference type="EMBL" id="ACO64884.1"/>
    </source>
</evidence>
<accession>C1EAM2</accession>
<evidence type="ECO:0000256" key="7">
    <source>
        <dbReference type="RuleBase" id="RU366031"/>
    </source>
</evidence>
<dbReference type="PANTHER" id="PTHR38042">
    <property type="entry name" value="UROPORPHYRINOGEN-III SYNTHASE, CHLOROPLASTIC"/>
    <property type="match status" value="1"/>
</dbReference>
<dbReference type="STRING" id="296587.C1EAM2"/>
<reference evidence="9 10" key="1">
    <citation type="journal article" date="2009" name="Science">
        <title>Green evolution and dynamic adaptations revealed by genomes of the marine picoeukaryotes Micromonas.</title>
        <authorList>
            <person name="Worden A.Z."/>
            <person name="Lee J.H."/>
            <person name="Mock T."/>
            <person name="Rouze P."/>
            <person name="Simmons M.P."/>
            <person name="Aerts A.L."/>
            <person name="Allen A.E."/>
            <person name="Cuvelier M.L."/>
            <person name="Derelle E."/>
            <person name="Everett M.V."/>
            <person name="Foulon E."/>
            <person name="Grimwood J."/>
            <person name="Gundlach H."/>
            <person name="Henrissat B."/>
            <person name="Napoli C."/>
            <person name="McDonald S.M."/>
            <person name="Parker M.S."/>
            <person name="Rombauts S."/>
            <person name="Salamov A."/>
            <person name="Von Dassow P."/>
            <person name="Badger J.H."/>
            <person name="Coutinho P.M."/>
            <person name="Demir E."/>
            <person name="Dubchak I."/>
            <person name="Gentemann C."/>
            <person name="Eikrem W."/>
            <person name="Gready J.E."/>
            <person name="John U."/>
            <person name="Lanier W."/>
            <person name="Lindquist E.A."/>
            <person name="Lucas S."/>
            <person name="Mayer K.F."/>
            <person name="Moreau H."/>
            <person name="Not F."/>
            <person name="Otillar R."/>
            <person name="Panaud O."/>
            <person name="Pangilinan J."/>
            <person name="Paulsen I."/>
            <person name="Piegu B."/>
            <person name="Poliakov A."/>
            <person name="Robbens S."/>
            <person name="Schmutz J."/>
            <person name="Toulza E."/>
            <person name="Wyss T."/>
            <person name="Zelensky A."/>
            <person name="Zhou K."/>
            <person name="Armbrust E.V."/>
            <person name="Bhattacharya D."/>
            <person name="Goodenough U.W."/>
            <person name="Van de Peer Y."/>
            <person name="Grigoriev I.V."/>
        </authorList>
    </citation>
    <scope>NUCLEOTIDE SEQUENCE [LARGE SCALE GENOMIC DNA]</scope>
    <source>
        <strain evidence="10">RCC299 / NOUM17</strain>
    </source>
</reference>
<comment type="pathway">
    <text evidence="1 7">Porphyrin-containing compound metabolism; protoporphyrin-IX biosynthesis; coproporphyrinogen-III from 5-aminolevulinate: step 3/4.</text>
</comment>
<dbReference type="InterPro" id="IPR036108">
    <property type="entry name" value="4pyrrol_syn_uPrphyn_synt_sf"/>
</dbReference>
<evidence type="ECO:0000256" key="5">
    <source>
        <dbReference type="ARBA" id="ARBA00023244"/>
    </source>
</evidence>
<dbReference type="InterPro" id="IPR003754">
    <property type="entry name" value="4pyrrol_synth_uPrphyn_synth"/>
</dbReference>
<comment type="catalytic activity">
    <reaction evidence="6 7">
        <text>hydroxymethylbilane = uroporphyrinogen III + H2O</text>
        <dbReference type="Rhea" id="RHEA:18965"/>
        <dbReference type="ChEBI" id="CHEBI:15377"/>
        <dbReference type="ChEBI" id="CHEBI:57308"/>
        <dbReference type="ChEBI" id="CHEBI:57845"/>
        <dbReference type="EC" id="4.2.1.75"/>
    </reaction>
</comment>
<dbReference type="FunCoup" id="C1EAM2">
    <property type="interactions" value="621"/>
</dbReference>
<gene>
    <name evidence="9" type="primary">HEMD</name>
    <name evidence="9" type="ORF">MICPUN_60121</name>
</gene>
<dbReference type="KEGG" id="mis:MICPUN_60121"/>
<dbReference type="InParanoid" id="C1EAM2"/>
<evidence type="ECO:0000259" key="8">
    <source>
        <dbReference type="Pfam" id="PF02602"/>
    </source>
</evidence>
<feature type="domain" description="Tetrapyrrole biosynthesis uroporphyrinogen III synthase" evidence="8">
    <location>
        <begin position="93"/>
        <end position="310"/>
    </location>
</feature>
<evidence type="ECO:0000256" key="1">
    <source>
        <dbReference type="ARBA" id="ARBA00004772"/>
    </source>
</evidence>
<dbReference type="InterPro" id="IPR039793">
    <property type="entry name" value="UROS/Hem4"/>
</dbReference>
<proteinExistence type="inferred from homology"/>
<dbReference type="Gene3D" id="3.40.50.10090">
    <property type="match status" value="2"/>
</dbReference>
<sequence length="323" mass="33185">MSSASLHAAVCAGVRPHVASKRFCVTSVGHGASSPVSWSSIGLFSSSGRFLRGPLSMKAAPATAAASKETEQYAGRCVVLTREEGKNGDMCSRLTARGIDCLEMPLIETINGADRDALPAALNDPEGWTWVCITSPEAAKVFLEGWTEAGRPDLPIATVGAGTARILAEHYASGALAAPTFTPSKANADTMVVELPVDESSRVLYPASAKAASTLQDGLAARGATVTRLDTYSTENVTAVDPAVLARALAADVVTFGSPSAVKAWMALSGLDPAASDHPAYACIGGTSAKACDKIGLPGVLFPEDPGVDGWEGVVLKALEAAR</sequence>
<comment type="function">
    <text evidence="7">Catalyzes cyclization of the linear tetrapyrrole, hydroxymethylbilane, to the macrocyclic uroporphyrinogen III.</text>
</comment>
<dbReference type="UniPathway" id="UPA00251">
    <property type="reaction ID" value="UER00320"/>
</dbReference>
<evidence type="ECO:0000313" key="10">
    <source>
        <dbReference type="Proteomes" id="UP000002009"/>
    </source>
</evidence>
<evidence type="ECO:0000256" key="2">
    <source>
        <dbReference type="ARBA" id="ARBA00008133"/>
    </source>
</evidence>
<dbReference type="Proteomes" id="UP000002009">
    <property type="component" value="Chromosome 7"/>
</dbReference>
<name>C1EAM2_MICCC</name>
<dbReference type="SUPFAM" id="SSF69618">
    <property type="entry name" value="HemD-like"/>
    <property type="match status" value="1"/>
</dbReference>
<dbReference type="GO" id="GO:0004852">
    <property type="term" value="F:uroporphyrinogen-III synthase activity"/>
    <property type="evidence" value="ECO:0007669"/>
    <property type="project" value="UniProtKB-UniRule"/>
</dbReference>
<keyword evidence="4 7" id="KW-0456">Lyase</keyword>
<dbReference type="RefSeq" id="XP_002503626.1">
    <property type="nucleotide sequence ID" value="XM_002503580.1"/>
</dbReference>
<comment type="similarity">
    <text evidence="2 7">Belongs to the uroporphyrinogen-III synthase family.</text>
</comment>
<evidence type="ECO:0000256" key="6">
    <source>
        <dbReference type="ARBA" id="ARBA00048617"/>
    </source>
</evidence>
<evidence type="ECO:0000256" key="3">
    <source>
        <dbReference type="ARBA" id="ARBA00013109"/>
    </source>
</evidence>
<dbReference type="CDD" id="cd06578">
    <property type="entry name" value="HemD"/>
    <property type="match status" value="1"/>
</dbReference>
<dbReference type="GeneID" id="8245261"/>
<dbReference type="PANTHER" id="PTHR38042:SF1">
    <property type="entry name" value="UROPORPHYRINOGEN-III SYNTHASE, CHLOROPLASTIC"/>
    <property type="match status" value="1"/>
</dbReference>